<feature type="non-terminal residue" evidence="2">
    <location>
        <position position="1"/>
    </location>
</feature>
<feature type="compositionally biased region" description="Low complexity" evidence="1">
    <location>
        <begin position="1"/>
        <end position="29"/>
    </location>
</feature>
<dbReference type="EMBL" id="CADCTP010000119">
    <property type="protein sequence ID" value="CAA9236835.1"/>
    <property type="molecule type" value="Genomic_DNA"/>
</dbReference>
<accession>A0A6J4I0M4</accession>
<gene>
    <name evidence="2" type="ORF">AVDCRST_MAG41-1234</name>
</gene>
<organism evidence="2">
    <name type="scientific">uncultured Mycobacteriales bacterium</name>
    <dbReference type="NCBI Taxonomy" id="581187"/>
    <lineage>
        <taxon>Bacteria</taxon>
        <taxon>Bacillati</taxon>
        <taxon>Actinomycetota</taxon>
        <taxon>Actinomycetes</taxon>
        <taxon>Mycobacteriales</taxon>
        <taxon>environmental samples</taxon>
    </lineage>
</organism>
<feature type="region of interest" description="Disordered" evidence="1">
    <location>
        <begin position="1"/>
        <end position="38"/>
    </location>
</feature>
<protein>
    <submittedName>
        <fullName evidence="2">Uncharacterized protein</fullName>
    </submittedName>
</protein>
<evidence type="ECO:0000256" key="1">
    <source>
        <dbReference type="SAM" id="MobiDB-lite"/>
    </source>
</evidence>
<proteinExistence type="predicted"/>
<evidence type="ECO:0000313" key="2">
    <source>
        <dbReference type="EMBL" id="CAA9236835.1"/>
    </source>
</evidence>
<sequence>DGQAAGPAPSGQAGTGAAARPPAGGLAAERAGRPDGERWRPALERLDAVRAAAYARGDVGLLDRVWVPGQRFRQDSVRLRALVAAGCVARGVRHRFDRIDLVSVRGRSVRLRVVQSLARSDRLRSGRVVGAFAGTTPAAVTVELLATDDGWRLR</sequence>
<dbReference type="AlphaFoldDB" id="A0A6J4I0M4"/>
<reference evidence="2" key="1">
    <citation type="submission" date="2020-02" db="EMBL/GenBank/DDBJ databases">
        <authorList>
            <person name="Meier V. D."/>
        </authorList>
    </citation>
    <scope>NUCLEOTIDE SEQUENCE</scope>
    <source>
        <strain evidence="2">AVDCRST_MAG41</strain>
    </source>
</reference>
<name>A0A6J4I0M4_9ACTN</name>